<accession>A0A7V3PSM2</accession>
<dbReference type="PANTHER" id="PTHR38454">
    <property type="entry name" value="INTEGRAL MEMBRANE PROTEIN-RELATED"/>
    <property type="match status" value="1"/>
</dbReference>
<dbReference type="Pfam" id="PF09586">
    <property type="entry name" value="YfhO"/>
    <property type="match status" value="1"/>
</dbReference>
<keyword evidence="1" id="KW-0812">Transmembrane</keyword>
<feature type="transmembrane region" description="Helical" evidence="1">
    <location>
        <begin position="351"/>
        <end position="369"/>
    </location>
</feature>
<evidence type="ECO:0000256" key="1">
    <source>
        <dbReference type="SAM" id="Phobius"/>
    </source>
</evidence>
<proteinExistence type="predicted"/>
<feature type="transmembrane region" description="Helical" evidence="1">
    <location>
        <begin position="389"/>
        <end position="411"/>
    </location>
</feature>
<organism evidence="2">
    <name type="scientific">candidate division WOR-3 bacterium</name>
    <dbReference type="NCBI Taxonomy" id="2052148"/>
    <lineage>
        <taxon>Bacteria</taxon>
        <taxon>Bacteria division WOR-3</taxon>
    </lineage>
</organism>
<feature type="transmembrane region" description="Helical" evidence="1">
    <location>
        <begin position="244"/>
        <end position="264"/>
    </location>
</feature>
<comment type="caution">
    <text evidence="2">The sequence shown here is derived from an EMBL/GenBank/DDBJ whole genome shotgun (WGS) entry which is preliminary data.</text>
</comment>
<feature type="transmembrane region" description="Helical" evidence="1">
    <location>
        <begin position="321"/>
        <end position="344"/>
    </location>
</feature>
<dbReference type="EMBL" id="DTMZ01000016">
    <property type="protein sequence ID" value="HGD12690.1"/>
    <property type="molecule type" value="Genomic_DNA"/>
</dbReference>
<reference evidence="2" key="1">
    <citation type="journal article" date="2020" name="mSystems">
        <title>Genome- and Community-Level Interaction Insights into Carbon Utilization and Element Cycling Functions of Hydrothermarchaeota in Hydrothermal Sediment.</title>
        <authorList>
            <person name="Zhou Z."/>
            <person name="Liu Y."/>
            <person name="Xu W."/>
            <person name="Pan J."/>
            <person name="Luo Z.H."/>
            <person name="Li M."/>
        </authorList>
    </citation>
    <scope>NUCLEOTIDE SEQUENCE [LARGE SCALE GENOMIC DNA]</scope>
    <source>
        <strain evidence="2">SpSt-914</strain>
    </source>
</reference>
<evidence type="ECO:0008006" key="3">
    <source>
        <dbReference type="Google" id="ProtNLM"/>
    </source>
</evidence>
<dbReference type="AlphaFoldDB" id="A0A7V3PSM2"/>
<feature type="transmembrane region" description="Helical" evidence="1">
    <location>
        <begin position="194"/>
        <end position="210"/>
    </location>
</feature>
<keyword evidence="1" id="KW-1133">Transmembrane helix</keyword>
<dbReference type="InterPro" id="IPR018580">
    <property type="entry name" value="Uncharacterised_YfhO"/>
</dbReference>
<feature type="transmembrane region" description="Helical" evidence="1">
    <location>
        <begin position="420"/>
        <end position="439"/>
    </location>
</feature>
<feature type="transmembrane region" description="Helical" evidence="1">
    <location>
        <begin position="216"/>
        <end position="232"/>
    </location>
</feature>
<protein>
    <recommendedName>
        <fullName evidence="3">YfhO family protein</fullName>
    </recommendedName>
</protein>
<feature type="transmembrane region" description="Helical" evidence="1">
    <location>
        <begin position="487"/>
        <end position="506"/>
    </location>
</feature>
<gene>
    <name evidence="2" type="ORF">ENX16_01205</name>
</gene>
<feature type="transmembrane region" description="Helical" evidence="1">
    <location>
        <begin position="21"/>
        <end position="40"/>
    </location>
</feature>
<feature type="transmembrane region" description="Helical" evidence="1">
    <location>
        <begin position="112"/>
        <end position="135"/>
    </location>
</feature>
<dbReference type="PANTHER" id="PTHR38454:SF1">
    <property type="entry name" value="INTEGRAL MEMBRANE PROTEIN"/>
    <property type="match status" value="1"/>
</dbReference>
<name>A0A7V3PSM2_UNCW3</name>
<feature type="transmembrane region" description="Helical" evidence="1">
    <location>
        <begin position="144"/>
        <end position="165"/>
    </location>
</feature>
<feature type="transmembrane region" description="Helical" evidence="1">
    <location>
        <begin position="459"/>
        <end position="480"/>
    </location>
</feature>
<sequence>MKHRGKKPPATNRAPIRKLTFKTSFLPYIVIICAVIIYFWKIINSQNFLWEDILYQYYPFHYYLFAKLRNLTLPIWNPYMFAGMPFLADIQTQVFYPLNWILALISTTSQQWVYWLVEFKCILHILLGALGFYLLMRELKSSPFAGIISGITFAFSSFMVMHIIHLTLINTYAWLPLILLFFYRTLFNRKIQDALLAGIILGFANLAGHPQITLHIVYALGLLFIVYIILNWRREQIFIISKQLPLFILIILTGFALAACAYLPSYRYSLYTVRELMTFAESAELSLPPSFLLTMFIPKFFGSITATGTDTVQFWGNPANYAYWETAVYMGITPLILALIGIIFNPHKLRWHFAILALFALLFALGRFTPLYRLAFEFLPGFNRFRIPARFIGLVITAVAFFAGLGIDVLIKSRIPTRKVLLPGVCLFGYGVIILILLLSGTLTKIFPGLNDKQLFNNALNQSLLFVGLTAGSLLLIWLLTKYYKNARLFAALLIALAFVDLYQFGSRFNLGSMRPDEFYPRRPFIDQLIQENQKIPFRINARAGQYMILQRNEGLLWQLELLEGYTPLKLTDYVTFDIPQARKNNLLNAKYQIAVDSVNQTIRLTPNPSAQPRVWLADSCIIITDRHQILALLSEPDFDCSRVAVLEKKPNLLPIPDSMPAGSALIINRQPEELQLQVQLVRPAILMVSEVYYPEWQAMVDNKPVEILRADYCLRAIPLAAGTHTVKFYYDRGLINTGIIISILTLIGAVGFLIVTSRFKNKESTPRLTTREQSK</sequence>
<evidence type="ECO:0000313" key="2">
    <source>
        <dbReference type="EMBL" id="HGD12690.1"/>
    </source>
</evidence>
<keyword evidence="1" id="KW-0472">Membrane</keyword>
<feature type="transmembrane region" description="Helical" evidence="1">
    <location>
        <begin position="735"/>
        <end position="756"/>
    </location>
</feature>
<feature type="transmembrane region" description="Helical" evidence="1">
    <location>
        <begin position="171"/>
        <end position="187"/>
    </location>
</feature>